<evidence type="ECO:0000256" key="5">
    <source>
        <dbReference type="ARBA" id="ARBA00023136"/>
    </source>
</evidence>
<keyword evidence="4 6" id="KW-0443">Lipid metabolism</keyword>
<evidence type="ECO:0000259" key="8">
    <source>
        <dbReference type="PROSITE" id="PS51779"/>
    </source>
</evidence>
<evidence type="ECO:0000256" key="4">
    <source>
        <dbReference type="ARBA" id="ARBA00023098"/>
    </source>
</evidence>
<dbReference type="GO" id="GO:0016042">
    <property type="term" value="P:lipid catabolic process"/>
    <property type="evidence" value="ECO:0007669"/>
    <property type="project" value="UniProtKB-UniRule"/>
</dbReference>
<dbReference type="GO" id="GO:0016787">
    <property type="term" value="F:hydrolase activity"/>
    <property type="evidence" value="ECO:0007669"/>
    <property type="project" value="UniProtKB-UniRule"/>
</dbReference>
<evidence type="ECO:0000256" key="3">
    <source>
        <dbReference type="ARBA" id="ARBA00022963"/>
    </source>
</evidence>
<dbReference type="Proteomes" id="UP000295215">
    <property type="component" value="Unassembled WGS sequence"/>
</dbReference>
<dbReference type="InterPro" id="IPR043864">
    <property type="entry name" value="Omp85-like_dom"/>
</dbReference>
<dbReference type="Gene3D" id="3.40.1090.10">
    <property type="entry name" value="Cytosolic phospholipase A2 catalytic domain"/>
    <property type="match status" value="2"/>
</dbReference>
<keyword evidence="2 6" id="KW-0378">Hydrolase</keyword>
<evidence type="ECO:0000313" key="9">
    <source>
        <dbReference type="EMBL" id="TDS58214.1"/>
    </source>
</evidence>
<feature type="domain" description="POTRA" evidence="8">
    <location>
        <begin position="328"/>
        <end position="399"/>
    </location>
</feature>
<dbReference type="InterPro" id="IPR050301">
    <property type="entry name" value="NTE"/>
</dbReference>
<feature type="short sequence motif" description="GXSXG" evidence="6">
    <location>
        <begin position="62"/>
        <end position="66"/>
    </location>
</feature>
<comment type="subcellular location">
    <subcellularLocation>
        <location evidence="1">Membrane</location>
    </subcellularLocation>
</comment>
<dbReference type="PROSITE" id="PS51779">
    <property type="entry name" value="POTRA"/>
    <property type="match status" value="1"/>
</dbReference>
<feature type="active site" description="Proton acceptor" evidence="6">
    <location>
        <position position="208"/>
    </location>
</feature>
<reference evidence="9 10" key="1">
    <citation type="submission" date="2019-03" db="EMBL/GenBank/DDBJ databases">
        <title>Genomic Encyclopedia of Archaeal and Bacterial Type Strains, Phase II (KMG-II): from individual species to whole genera.</title>
        <authorList>
            <person name="Goeker M."/>
        </authorList>
    </citation>
    <scope>NUCLEOTIDE SEQUENCE [LARGE SCALE GENOMIC DNA]</scope>
    <source>
        <strain evidence="9 10">DSM 28213</strain>
    </source>
</reference>
<dbReference type="AlphaFoldDB" id="A0A4R7EX83"/>
<dbReference type="PANTHER" id="PTHR14226">
    <property type="entry name" value="NEUROPATHY TARGET ESTERASE/SWISS CHEESE D.MELANOGASTER"/>
    <property type="match status" value="1"/>
</dbReference>
<keyword evidence="3 6" id="KW-0442">Lipid degradation</keyword>
<evidence type="ECO:0000256" key="6">
    <source>
        <dbReference type="PROSITE-ProRule" id="PRU01161"/>
    </source>
</evidence>
<gene>
    <name evidence="9" type="ORF">C8P70_11245</name>
</gene>
<evidence type="ECO:0000259" key="7">
    <source>
        <dbReference type="PROSITE" id="PS51635"/>
    </source>
</evidence>
<dbReference type="Pfam" id="PF07244">
    <property type="entry name" value="POTRA"/>
    <property type="match status" value="1"/>
</dbReference>
<name>A0A4R7EX83_9FLAO</name>
<dbReference type="RefSeq" id="WP_133712531.1">
    <property type="nucleotide sequence ID" value="NZ_SOAG01000012.1"/>
</dbReference>
<evidence type="ECO:0000256" key="1">
    <source>
        <dbReference type="ARBA" id="ARBA00004370"/>
    </source>
</evidence>
<dbReference type="GO" id="GO:0016020">
    <property type="term" value="C:membrane"/>
    <property type="evidence" value="ECO:0007669"/>
    <property type="project" value="UniProtKB-SubCell"/>
</dbReference>
<dbReference type="Pfam" id="PF01734">
    <property type="entry name" value="Patatin"/>
    <property type="match status" value="1"/>
</dbReference>
<dbReference type="OrthoDB" id="9770965at2"/>
<organism evidence="9 10">
    <name type="scientific">Myroides indicus</name>
    <dbReference type="NCBI Taxonomy" id="1323422"/>
    <lineage>
        <taxon>Bacteria</taxon>
        <taxon>Pseudomonadati</taxon>
        <taxon>Bacteroidota</taxon>
        <taxon>Flavobacteriia</taxon>
        <taxon>Flavobacteriales</taxon>
        <taxon>Flavobacteriaceae</taxon>
        <taxon>Myroides</taxon>
    </lineage>
</organism>
<feature type="domain" description="PNPLA" evidence="7">
    <location>
        <begin position="31"/>
        <end position="221"/>
    </location>
</feature>
<feature type="active site" description="Nucleophile" evidence="6">
    <location>
        <position position="64"/>
    </location>
</feature>
<proteinExistence type="predicted"/>
<dbReference type="PANTHER" id="PTHR14226:SF76">
    <property type="entry name" value="NTE FAMILY PROTEIN RSSA"/>
    <property type="match status" value="1"/>
</dbReference>
<dbReference type="SUPFAM" id="SSF52151">
    <property type="entry name" value="FabD/lysophospholipase-like"/>
    <property type="match status" value="1"/>
</dbReference>
<dbReference type="Pfam" id="PF19143">
    <property type="entry name" value="Omp85_2"/>
    <property type="match status" value="1"/>
</dbReference>
<accession>A0A4R7EX83</accession>
<evidence type="ECO:0000313" key="10">
    <source>
        <dbReference type="Proteomes" id="UP000295215"/>
    </source>
</evidence>
<protein>
    <submittedName>
        <fullName evidence="9">NTE family protein</fullName>
    </submittedName>
</protein>
<dbReference type="InterPro" id="IPR034746">
    <property type="entry name" value="POTRA"/>
</dbReference>
<dbReference type="PROSITE" id="PS51635">
    <property type="entry name" value="PNPLA"/>
    <property type="match status" value="1"/>
</dbReference>
<feature type="short sequence motif" description="DGA/G" evidence="6">
    <location>
        <begin position="208"/>
        <end position="210"/>
    </location>
</feature>
<dbReference type="InterPro" id="IPR010827">
    <property type="entry name" value="BamA/TamA_POTRA"/>
</dbReference>
<comment type="caution">
    <text evidence="9">The sequence shown here is derived from an EMBL/GenBank/DDBJ whole genome shotgun (WGS) entry which is preliminary data.</text>
</comment>
<dbReference type="CDD" id="cd07205">
    <property type="entry name" value="Pat_PNPLA6_PNPLA7_NTE1_like"/>
    <property type="match status" value="1"/>
</dbReference>
<dbReference type="InterPro" id="IPR016035">
    <property type="entry name" value="Acyl_Trfase/lysoPLipase"/>
</dbReference>
<feature type="short sequence motif" description="GXGXXG" evidence="6">
    <location>
        <begin position="35"/>
        <end position="40"/>
    </location>
</feature>
<keyword evidence="10" id="KW-1185">Reference proteome</keyword>
<sequence>MQKRLYIFIIAVLTVFIGYSQDQVNRPKVGLVMSGGGAKGLAHIGVLKVLEEEGVKVDYIAGTSMGAIIGGLYASGYTASELDSIFKRIDANALIRDYIPRISKSFYEKKNDEIYALALPFDNFRIGLPQALSKGMYNYTLMNKLLAHVRHVRDFNNLNTPFLCIATDVQTGEKVVLDKGYLPQAILASGAFPSLFAPVEIDGEYLVDGGIVDNYPIEALKNMGADIIIGVDVQDSLKTIKDIKGATDLLLQISNFSTIRQMKDKAPKTDIYIKPDIIGYTVVSFDQGEAIIKRGELAADETIDQLKKIGGYENLYKEQFVPKYTDSMRISDIKINGVTSYTNRYIHGKLGFKPNSSFTFEQLEKGIDQLSATENFSSISYRFDKDGDRDVFVLDLIENPVKRLLKLGLHYDGLYKSAALVNVTQRNFLMKSDVASLDVGLGDNLRYNFNYFVDNGFYWSVGISSKFQKFSASMPYKLLEETRDGFGEASNLPSKFTIDYVDLTNRLTFSTFYQQRYLLSIGLEHRYFNIKSPTLSSSENQFDNSNYLGGFANMTIDTYDNKYFPRNGFMLKGEFKNYFYSSDYANEFDNFSVLSGQIGYAKSITSRLSFDIKSRLGTIIGEHAPMGFNFILGGYGFADSENIIPFLGYDFLSLGGNSFITGGVQLDYEILRKHHINISANFANAGERIFSSSEWFTKSNYSGYALGYGMQTVIGPIEAKFTYSPDTGNTYTMISVGFWF</sequence>
<dbReference type="InterPro" id="IPR002641">
    <property type="entry name" value="PNPLA_dom"/>
</dbReference>
<dbReference type="Gene3D" id="3.10.20.310">
    <property type="entry name" value="membrane protein fhac"/>
    <property type="match status" value="1"/>
</dbReference>
<keyword evidence="5" id="KW-0472">Membrane</keyword>
<dbReference type="EMBL" id="SOAG01000012">
    <property type="protein sequence ID" value="TDS58214.1"/>
    <property type="molecule type" value="Genomic_DNA"/>
</dbReference>
<evidence type="ECO:0000256" key="2">
    <source>
        <dbReference type="ARBA" id="ARBA00022801"/>
    </source>
</evidence>